<keyword evidence="1" id="KW-0560">Oxidoreductase</keyword>
<comment type="caution">
    <text evidence="4">The sequence shown here is derived from an EMBL/GenBank/DDBJ whole genome shotgun (WGS) entry which is preliminary data.</text>
</comment>
<dbReference type="Gene3D" id="3.20.20.100">
    <property type="entry name" value="NADP-dependent oxidoreductase domain"/>
    <property type="match status" value="1"/>
</dbReference>
<dbReference type="GO" id="GO:0016491">
    <property type="term" value="F:oxidoreductase activity"/>
    <property type="evidence" value="ECO:0007669"/>
    <property type="project" value="UniProtKB-KW"/>
</dbReference>
<keyword evidence="2" id="KW-0732">Signal</keyword>
<evidence type="ECO:0000256" key="2">
    <source>
        <dbReference type="SAM" id="SignalP"/>
    </source>
</evidence>
<dbReference type="InterPro" id="IPR036812">
    <property type="entry name" value="NAD(P)_OxRdtase_dom_sf"/>
</dbReference>
<evidence type="ECO:0000313" key="4">
    <source>
        <dbReference type="EMBL" id="KAJ4368250.1"/>
    </source>
</evidence>
<dbReference type="Proteomes" id="UP001140560">
    <property type="component" value="Unassembled WGS sequence"/>
</dbReference>
<proteinExistence type="predicted"/>
<reference evidence="4" key="1">
    <citation type="submission" date="2022-10" db="EMBL/GenBank/DDBJ databases">
        <title>Tapping the CABI collections for fungal endophytes: first genome assemblies for Collariella, Neodidymelliopsis, Ascochyta clinopodiicola, Didymella pomorum, Didymosphaeria variabile, Neocosmospora piperis and Neocucurbitaria cava.</title>
        <authorList>
            <person name="Hill R."/>
        </authorList>
    </citation>
    <scope>NUCLEOTIDE SEQUENCE</scope>
    <source>
        <strain evidence="4">IMI 356814</strain>
    </source>
</reference>
<accession>A0A9W9CKF6</accession>
<dbReference type="PANTHER" id="PTHR43625">
    <property type="entry name" value="AFLATOXIN B1 ALDEHYDE REDUCTASE"/>
    <property type="match status" value="1"/>
</dbReference>
<gene>
    <name evidence="4" type="ORF">N0V83_006606</name>
</gene>
<evidence type="ECO:0000313" key="5">
    <source>
        <dbReference type="Proteomes" id="UP001140560"/>
    </source>
</evidence>
<dbReference type="InterPro" id="IPR050791">
    <property type="entry name" value="Aldo-Keto_reductase"/>
</dbReference>
<protein>
    <recommendedName>
        <fullName evidence="3">NADP-dependent oxidoreductase domain-containing protein</fullName>
    </recommendedName>
</protein>
<evidence type="ECO:0000256" key="1">
    <source>
        <dbReference type="ARBA" id="ARBA00023002"/>
    </source>
</evidence>
<dbReference type="InterPro" id="IPR023210">
    <property type="entry name" value="NADP_OxRdtase_dom"/>
</dbReference>
<dbReference type="GO" id="GO:0005737">
    <property type="term" value="C:cytoplasm"/>
    <property type="evidence" value="ECO:0007669"/>
    <property type="project" value="TreeGrafter"/>
</dbReference>
<dbReference type="CDD" id="cd19077">
    <property type="entry name" value="AKR_AKR8A1-2"/>
    <property type="match status" value="1"/>
</dbReference>
<evidence type="ECO:0000259" key="3">
    <source>
        <dbReference type="Pfam" id="PF00248"/>
    </source>
</evidence>
<keyword evidence="5" id="KW-1185">Reference proteome</keyword>
<name>A0A9W9CKF6_9PLEO</name>
<feature type="signal peptide" evidence="2">
    <location>
        <begin position="1"/>
        <end position="22"/>
    </location>
</feature>
<dbReference type="OrthoDB" id="37537at2759"/>
<feature type="domain" description="NADP-dependent oxidoreductase" evidence="3">
    <location>
        <begin position="168"/>
        <end position="453"/>
    </location>
</feature>
<organism evidence="4 5">
    <name type="scientific">Neocucurbitaria cava</name>
    <dbReference type="NCBI Taxonomy" id="798079"/>
    <lineage>
        <taxon>Eukaryota</taxon>
        <taxon>Fungi</taxon>
        <taxon>Dikarya</taxon>
        <taxon>Ascomycota</taxon>
        <taxon>Pezizomycotina</taxon>
        <taxon>Dothideomycetes</taxon>
        <taxon>Pleosporomycetidae</taxon>
        <taxon>Pleosporales</taxon>
        <taxon>Pleosporineae</taxon>
        <taxon>Cucurbitariaceae</taxon>
        <taxon>Neocucurbitaria</taxon>
    </lineage>
</organism>
<dbReference type="Pfam" id="PF00248">
    <property type="entry name" value="Aldo_ket_red"/>
    <property type="match status" value="1"/>
</dbReference>
<dbReference type="SUPFAM" id="SSF51430">
    <property type="entry name" value="NAD(P)-linked oxidoreductase"/>
    <property type="match status" value="1"/>
</dbReference>
<dbReference type="EMBL" id="JAPEUY010000011">
    <property type="protein sequence ID" value="KAJ4368250.1"/>
    <property type="molecule type" value="Genomic_DNA"/>
</dbReference>
<dbReference type="PANTHER" id="PTHR43625:SF78">
    <property type="entry name" value="PYRIDOXAL REDUCTASE-RELATED"/>
    <property type="match status" value="1"/>
</dbReference>
<dbReference type="AlphaFoldDB" id="A0A9W9CKF6"/>
<feature type="chain" id="PRO_5041000087" description="NADP-dependent oxidoreductase domain-containing protein" evidence="2">
    <location>
        <begin position="23"/>
        <end position="473"/>
    </location>
</feature>
<sequence length="473" mass="50745">MPSAKFISSLIISLASLQAVSASPMNEVRETTYPDVIPGAGLPSLESLGLTSAQLYEMPKPEASEMTIESANFDSRCGPADAAYTNVNGIIACYNYLKGLGTTHCGVGGNGVTEFCRSGDAHAIGQSLTGRDESSYCSDVAIGLLWVINGCTRPDQSCAGFSAPNGNGLMLPMGSPVDYERAAKVLKKALEQGANLWNGSTHYGTPDANSLHVLRYYFDKYPEDAEKVVLTLKGCFSHQSGPTGSPEAIRASVEESLRVLGGTKTIDVFELARVDPQVPVETSVKALAELVKEGKIAGIGLSEVSASTIRKAHAIHPLAAVEIELSLVTPDPLHNGILDACHELGIAFLAYSPVGRGWLTGKYRKFEDIPKDDFRHRFPRFGPAVFEQNFKLVEAVEQVAKRRGLTTAQVAIAWVARQGAIPIPGSTNIDRVAVNSNLATLTDDDMRELQKILDTFPIAGERYGGEQEKFLNA</sequence>